<evidence type="ECO:0000256" key="5">
    <source>
        <dbReference type="PIRNR" id="PIRNR037489"/>
    </source>
</evidence>
<evidence type="ECO:0000256" key="1">
    <source>
        <dbReference type="ARBA" id="ARBA00006964"/>
    </source>
</evidence>
<proteinExistence type="inferred from homology"/>
<feature type="binding site" evidence="6">
    <location>
        <position position="104"/>
    </location>
    <ligand>
        <name>a divalent metal cation</name>
        <dbReference type="ChEBI" id="CHEBI:60240"/>
        <label>1</label>
    </ligand>
</feature>
<dbReference type="SUPFAM" id="SSF102705">
    <property type="entry name" value="NIF3 (NGG1p interacting factor 3)-like"/>
    <property type="match status" value="1"/>
</dbReference>
<dbReference type="PANTHER" id="PTHR13799">
    <property type="entry name" value="NGG1 INTERACTING FACTOR 3"/>
    <property type="match status" value="1"/>
</dbReference>
<dbReference type="InterPro" id="IPR017221">
    <property type="entry name" value="DUF34/NIF3_bac"/>
</dbReference>
<feature type="binding site" evidence="6">
    <location>
        <position position="331"/>
    </location>
    <ligand>
        <name>a divalent metal cation</name>
        <dbReference type="ChEBI" id="CHEBI:60240"/>
        <label>1</label>
    </ligand>
</feature>
<feature type="binding site" evidence="6">
    <location>
        <position position="66"/>
    </location>
    <ligand>
        <name>a divalent metal cation</name>
        <dbReference type="ChEBI" id="CHEBI:60240"/>
        <label>1</label>
    </ligand>
</feature>
<comment type="subunit">
    <text evidence="2">Homohexamer.</text>
</comment>
<evidence type="ECO:0000256" key="3">
    <source>
        <dbReference type="ARBA" id="ARBA00022112"/>
    </source>
</evidence>
<gene>
    <name evidence="7" type="ORF">SAMN02910432_00094</name>
</gene>
<dbReference type="Proteomes" id="UP000182635">
    <property type="component" value="Unassembled WGS sequence"/>
</dbReference>
<comment type="similarity">
    <text evidence="1 5">Belongs to the GTP cyclohydrolase I type 2/NIF3 family.</text>
</comment>
<feature type="binding site" evidence="6">
    <location>
        <position position="65"/>
    </location>
    <ligand>
        <name>a divalent metal cation</name>
        <dbReference type="ChEBI" id="CHEBI:60240"/>
        <label>1</label>
    </ligand>
</feature>
<evidence type="ECO:0000256" key="2">
    <source>
        <dbReference type="ARBA" id="ARBA00011643"/>
    </source>
</evidence>
<dbReference type="NCBIfam" id="TIGR00486">
    <property type="entry name" value="YbgI_SA1388"/>
    <property type="match status" value="1"/>
</dbReference>
<dbReference type="EMBL" id="FOPI01000003">
    <property type="protein sequence ID" value="SFG14851.1"/>
    <property type="molecule type" value="Genomic_DNA"/>
</dbReference>
<protein>
    <recommendedName>
        <fullName evidence="3 5">GTP cyclohydrolase 1 type 2 homolog</fullName>
    </recommendedName>
</protein>
<keyword evidence="4 5" id="KW-0479">Metal-binding</keyword>
<evidence type="ECO:0000256" key="6">
    <source>
        <dbReference type="PIRSR" id="PIRSR602678-1"/>
    </source>
</evidence>
<organism evidence="7 8">
    <name type="scientific">Ligilactobacillus ruminis DSM 20403 = NBRC 102161</name>
    <dbReference type="NCBI Taxonomy" id="1423798"/>
    <lineage>
        <taxon>Bacteria</taxon>
        <taxon>Bacillati</taxon>
        <taxon>Bacillota</taxon>
        <taxon>Bacilli</taxon>
        <taxon>Lactobacillales</taxon>
        <taxon>Lactobacillaceae</taxon>
        <taxon>Ligilactobacillus</taxon>
    </lineage>
</organism>
<accession>A0A1I2PN51</accession>
<dbReference type="InterPro" id="IPR002678">
    <property type="entry name" value="DUF34/NIF3"/>
</dbReference>
<evidence type="ECO:0000313" key="7">
    <source>
        <dbReference type="EMBL" id="SFG14851.1"/>
    </source>
</evidence>
<dbReference type="FunFam" id="3.40.1390.30:FF:000001">
    <property type="entry name" value="GTP cyclohydrolase 1 type 2"/>
    <property type="match status" value="1"/>
</dbReference>
<dbReference type="PANTHER" id="PTHR13799:SF14">
    <property type="entry name" value="GTP CYCLOHYDROLASE 1 TYPE 2 HOMOLOG"/>
    <property type="match status" value="1"/>
</dbReference>
<dbReference type="GO" id="GO:0046872">
    <property type="term" value="F:metal ion binding"/>
    <property type="evidence" value="ECO:0007669"/>
    <property type="project" value="UniProtKB-UniRule"/>
</dbReference>
<dbReference type="Gene3D" id="3.30.70.120">
    <property type="match status" value="1"/>
</dbReference>
<evidence type="ECO:0000256" key="4">
    <source>
        <dbReference type="ARBA" id="ARBA00022723"/>
    </source>
</evidence>
<dbReference type="GO" id="GO:0005737">
    <property type="term" value="C:cytoplasm"/>
    <property type="evidence" value="ECO:0007669"/>
    <property type="project" value="TreeGrafter"/>
</dbReference>
<reference evidence="8" key="1">
    <citation type="submission" date="2016-10" db="EMBL/GenBank/DDBJ databases">
        <authorList>
            <person name="Varghese N."/>
            <person name="Submissions S."/>
        </authorList>
    </citation>
    <scope>NUCLEOTIDE SEQUENCE [LARGE SCALE GENOMIC DNA]</scope>
    <source>
        <strain evidence="8">DSM 20403</strain>
    </source>
</reference>
<dbReference type="Gene3D" id="3.40.1390.30">
    <property type="entry name" value="NIF3 (NGG1p interacting factor 3)-like"/>
    <property type="match status" value="1"/>
</dbReference>
<feature type="binding site" evidence="6">
    <location>
        <position position="334"/>
    </location>
    <ligand>
        <name>a divalent metal cation</name>
        <dbReference type="ChEBI" id="CHEBI:60240"/>
        <label>1</label>
    </ligand>
</feature>
<dbReference type="FunFam" id="3.30.70.120:FF:000006">
    <property type="entry name" value="GTP cyclohydrolase 1 type 2 homolog"/>
    <property type="match status" value="1"/>
</dbReference>
<dbReference type="PIRSF" id="PIRSF037489">
    <property type="entry name" value="UCP037489_NIF3_YqfO"/>
    <property type="match status" value="1"/>
</dbReference>
<dbReference type="AlphaFoldDB" id="A0A1I2PN51"/>
<dbReference type="OrthoDB" id="9792792at2"/>
<sequence length="371" mass="41651">MVKVKEIVNRFYRFAPRFIAEPNDPVGLQLGDMEHEVKKMMLTLDVRPDVVKEAIENDVDFIFAHHPAMFVPVHQIDLSNPQQKMYADILKHGITVFGAHTLLDNANGGTSDWLAEDLGLKDCEILLSEKQETWYKLAVFVPENDAEKLRNALGAAGAGKLGNYSHCSYSLKGTGRFLPEDAANPYIGTPGKAEEVAEQKVEVVFPAHLKEKVLDAMRKNHPYEEIAFDLYRVEGLGEKYGMGRIGDLRHPMTAKEYAEFAKKALNVEGVRLIAKDQNKLVKKVAVLGGSGSKFYGDALKKGADVYVTGDVTYHTAHDIYESGLAVIDPGHYFESVCKYRLTDIFKNWTKEENWPIEVMTSRINTNPFKLI</sequence>
<name>A0A1I2PN51_9LACO</name>
<dbReference type="Pfam" id="PF01784">
    <property type="entry name" value="DUF34_NIF3"/>
    <property type="match status" value="1"/>
</dbReference>
<dbReference type="InterPro" id="IPR015867">
    <property type="entry name" value="N-reg_PII/ATP_PRibTrfase_C"/>
</dbReference>
<dbReference type="InterPro" id="IPR036069">
    <property type="entry name" value="DUF34/NIF3_sf"/>
</dbReference>
<evidence type="ECO:0000313" key="8">
    <source>
        <dbReference type="Proteomes" id="UP000182635"/>
    </source>
</evidence>
<dbReference type="RefSeq" id="WP_046922801.1">
    <property type="nucleotide sequence ID" value="NZ_AYYL01000001.1"/>
</dbReference>